<reference evidence="1" key="1">
    <citation type="submission" date="2023-04" db="EMBL/GenBank/DDBJ databases">
        <title>A chromosome-level genome assembly of the parasitoid wasp Eretmocerus hayati.</title>
        <authorList>
            <person name="Zhong Y."/>
            <person name="Liu S."/>
            <person name="Liu Y."/>
        </authorList>
    </citation>
    <scope>NUCLEOTIDE SEQUENCE</scope>
    <source>
        <strain evidence="1">ZJU_SS_LIU_2023</strain>
    </source>
</reference>
<evidence type="ECO:0000313" key="1">
    <source>
        <dbReference type="EMBL" id="KAJ8678957.1"/>
    </source>
</evidence>
<proteinExistence type="predicted"/>
<dbReference type="EMBL" id="CM056742">
    <property type="protein sequence ID" value="KAJ8678957.1"/>
    <property type="molecule type" value="Genomic_DNA"/>
</dbReference>
<accession>A0ACC2P933</accession>
<protein>
    <submittedName>
        <fullName evidence="1">Uncharacterized protein</fullName>
    </submittedName>
</protein>
<evidence type="ECO:0000313" key="2">
    <source>
        <dbReference type="Proteomes" id="UP001239111"/>
    </source>
</evidence>
<sequence length="626" mass="71355">MVEMSCRSLRLNSLVFLLSILLVPMLAKTQISWTPIYLGGGNKQVKCSVPGCNNKKKFYFPKNKELRAKWLRAIRREDFNPRYGTHGLCIDHFHHNDIITSNVSGKPRRRVMLRIESIPSIFPWDKDAECVTNTLVDCYEEVVMDREYGINNAQQSTDWTTNSDNPMTSNEVRWINADSVTNCEQHVANENLCDNVVCNVARNDHLDYCLRQPQQNVGPNRVPVSIGDDQCYTMTVSTGMHSQPDAAPIIIDSDPNEELVNKNDPVLFDCHEEVISGQSSTDGEEGNTQMSNNEYAKGSISPSSGPTAYKYSNGRYSIERFRDAPHLVLHFTGLESYEKFELVLLSLGPGAYHLKYVRKNIGEISVPNQFFLVLWKLRRNECDLTLATHFGIDRRAVGNIFISWILFMSQHWSLIDIWPNRDLVDFFLPESFKNNYPALRVIIDGTEFEIEKPSNPRDQQSTFSVYKHRNTYKAVLGCTGAGLISYCSPAYGGSTTDRQIVERSELMTKCDPGDLVMADKGFDVQDYFAPFNVTCMIPTFVKKGRLPHKKVMRDRRLASHRIHIERVIGLIKTFTILASKFNCSYVPIASEILKVCVMLCNFKDNIMEPKKKETCCNSRCNTCRMV</sequence>
<dbReference type="Proteomes" id="UP001239111">
    <property type="component" value="Chromosome 2"/>
</dbReference>
<comment type="caution">
    <text evidence="1">The sequence shown here is derived from an EMBL/GenBank/DDBJ whole genome shotgun (WGS) entry which is preliminary data.</text>
</comment>
<keyword evidence="2" id="KW-1185">Reference proteome</keyword>
<name>A0ACC2P933_9HYME</name>
<gene>
    <name evidence="1" type="ORF">QAD02_014744</name>
</gene>
<organism evidence="1 2">
    <name type="scientific">Eretmocerus hayati</name>
    <dbReference type="NCBI Taxonomy" id="131215"/>
    <lineage>
        <taxon>Eukaryota</taxon>
        <taxon>Metazoa</taxon>
        <taxon>Ecdysozoa</taxon>
        <taxon>Arthropoda</taxon>
        <taxon>Hexapoda</taxon>
        <taxon>Insecta</taxon>
        <taxon>Pterygota</taxon>
        <taxon>Neoptera</taxon>
        <taxon>Endopterygota</taxon>
        <taxon>Hymenoptera</taxon>
        <taxon>Apocrita</taxon>
        <taxon>Proctotrupomorpha</taxon>
        <taxon>Chalcidoidea</taxon>
        <taxon>Aphelinidae</taxon>
        <taxon>Aphelininae</taxon>
        <taxon>Eretmocerus</taxon>
    </lineage>
</organism>